<dbReference type="InterPro" id="IPR001680">
    <property type="entry name" value="WD40_rpt"/>
</dbReference>
<dbReference type="PANTHER" id="PTHR19857:SF8">
    <property type="entry name" value="ANGIO-ASSOCIATED MIGRATORY CELL PROTEIN"/>
    <property type="match status" value="1"/>
</dbReference>
<dbReference type="PANTHER" id="PTHR19857">
    <property type="entry name" value="MITOCHONDRIAL DIVISION PROTEIN 1-RELATED"/>
    <property type="match status" value="1"/>
</dbReference>
<organism evidence="5 6">
    <name type="scientific">Pieris brassicae</name>
    <name type="common">White butterfly</name>
    <name type="synonym">Large white butterfly</name>
    <dbReference type="NCBI Taxonomy" id="7116"/>
    <lineage>
        <taxon>Eukaryota</taxon>
        <taxon>Metazoa</taxon>
        <taxon>Ecdysozoa</taxon>
        <taxon>Arthropoda</taxon>
        <taxon>Hexapoda</taxon>
        <taxon>Insecta</taxon>
        <taxon>Pterygota</taxon>
        <taxon>Neoptera</taxon>
        <taxon>Endopterygota</taxon>
        <taxon>Lepidoptera</taxon>
        <taxon>Glossata</taxon>
        <taxon>Ditrysia</taxon>
        <taxon>Papilionoidea</taxon>
        <taxon>Pieridae</taxon>
        <taxon>Pierinae</taxon>
        <taxon>Pieris</taxon>
    </lineage>
</organism>
<proteinExistence type="predicted"/>
<dbReference type="EMBL" id="CALOZG010000003">
    <property type="protein sequence ID" value="CAH4005982.1"/>
    <property type="molecule type" value="Genomic_DNA"/>
</dbReference>
<feature type="repeat" description="WD" evidence="3">
    <location>
        <begin position="373"/>
        <end position="405"/>
    </location>
</feature>
<evidence type="ECO:0000313" key="5">
    <source>
        <dbReference type="EMBL" id="CAH4005982.1"/>
    </source>
</evidence>
<dbReference type="CDD" id="cd00200">
    <property type="entry name" value="WD40"/>
    <property type="match status" value="1"/>
</dbReference>
<dbReference type="SMART" id="SM00320">
    <property type="entry name" value="WD40"/>
    <property type="match status" value="7"/>
</dbReference>
<evidence type="ECO:0000313" key="6">
    <source>
        <dbReference type="Proteomes" id="UP001152562"/>
    </source>
</evidence>
<dbReference type="Gene3D" id="2.130.10.10">
    <property type="entry name" value="YVTN repeat-like/Quinoprotein amine dehydrogenase"/>
    <property type="match status" value="1"/>
</dbReference>
<accession>A0A9P0T3W6</accession>
<reference evidence="5" key="1">
    <citation type="submission" date="2022-05" db="EMBL/GenBank/DDBJ databases">
        <authorList>
            <person name="Okamura Y."/>
        </authorList>
    </citation>
    <scope>NUCLEOTIDE SEQUENCE</scope>
</reference>
<evidence type="ECO:0008006" key="7">
    <source>
        <dbReference type="Google" id="ProtNLM"/>
    </source>
</evidence>
<dbReference type="AlphaFoldDB" id="A0A9P0T3W6"/>
<feature type="region of interest" description="Disordered" evidence="4">
    <location>
        <begin position="1"/>
        <end position="21"/>
    </location>
</feature>
<dbReference type="InterPro" id="IPR019775">
    <property type="entry name" value="WD40_repeat_CS"/>
</dbReference>
<feature type="compositionally biased region" description="Polar residues" evidence="4">
    <location>
        <begin position="1"/>
        <end position="11"/>
    </location>
</feature>
<evidence type="ECO:0000256" key="4">
    <source>
        <dbReference type="SAM" id="MobiDB-lite"/>
    </source>
</evidence>
<dbReference type="InterPro" id="IPR051179">
    <property type="entry name" value="WD_repeat_multifunction"/>
</dbReference>
<dbReference type="PROSITE" id="PS00678">
    <property type="entry name" value="WD_REPEATS_1"/>
    <property type="match status" value="1"/>
</dbReference>
<name>A0A9P0T3W6_PIEBR</name>
<dbReference type="PROSITE" id="PS50294">
    <property type="entry name" value="WD_REPEATS_REGION"/>
    <property type="match status" value="2"/>
</dbReference>
<evidence type="ECO:0000256" key="1">
    <source>
        <dbReference type="ARBA" id="ARBA00022574"/>
    </source>
</evidence>
<protein>
    <recommendedName>
        <fullName evidence="7">Angio-associated migratory cell protein</fullName>
    </recommendedName>
</protein>
<keyword evidence="2" id="KW-0677">Repeat</keyword>
<dbReference type="SUPFAM" id="SSF50978">
    <property type="entry name" value="WD40 repeat-like"/>
    <property type="match status" value="1"/>
</dbReference>
<comment type="caution">
    <text evidence="5">The sequence shown here is derived from an EMBL/GenBank/DDBJ whole genome shotgun (WGS) entry which is preliminary data.</text>
</comment>
<keyword evidence="1 3" id="KW-0853">WD repeat</keyword>
<feature type="repeat" description="WD" evidence="3">
    <location>
        <begin position="72"/>
        <end position="113"/>
    </location>
</feature>
<gene>
    <name evidence="5" type="ORF">PIBRA_LOCUS2927</name>
</gene>
<dbReference type="Pfam" id="PF00400">
    <property type="entry name" value="WD40"/>
    <property type="match status" value="4"/>
</dbReference>
<keyword evidence="6" id="KW-1185">Reference proteome</keyword>
<evidence type="ECO:0000256" key="3">
    <source>
        <dbReference type="PROSITE-ProRule" id="PRU00221"/>
    </source>
</evidence>
<feature type="repeat" description="WD" evidence="3">
    <location>
        <begin position="200"/>
        <end position="241"/>
    </location>
</feature>
<sequence length="413" mass="45833">MRQRQENTPPSSIHGDDIMAMDGDNDEELIYLGELDDIQFDDDEMVDEMVDDQEEEYDTGMERPEDQSQLAFNKHTGSVFCCDLHPNGKIAVTGGEDDKAYVWSVETGQVIMDCVSHKDSVIFVGFSFDGVYLATIDMCGLIKVWKCNLENQEPWSVAFEYEADDLSWGLWHFGARVLICGAVAGDIYIFKIPSGDIKVLQGHNIRTDCAKIFPDGVRLAAGYEDGAVKIWDLKTNAVLHQVPNGMHDTRVTAIDIHPENNLMASISTDGKVVLTTSVNGKVVAQLEAENDLEAVAFCPDAQLEYFALGTLNGSITIWDTARQMIRHSCAKSEEDVSAGVTKMTWIKDQLLTGCLDGSLRVYDGRSGERSTMLTGHWSEILDLVYNAKENIVLSTSDDGTARIFKYPVQNDND</sequence>
<dbReference type="Proteomes" id="UP001152562">
    <property type="component" value="Unassembled WGS sequence"/>
</dbReference>
<dbReference type="InterPro" id="IPR036322">
    <property type="entry name" value="WD40_repeat_dom_sf"/>
</dbReference>
<dbReference type="InterPro" id="IPR015943">
    <property type="entry name" value="WD40/YVTN_repeat-like_dom_sf"/>
</dbReference>
<evidence type="ECO:0000256" key="2">
    <source>
        <dbReference type="ARBA" id="ARBA00022737"/>
    </source>
</evidence>
<dbReference type="PROSITE" id="PS50082">
    <property type="entry name" value="WD_REPEATS_2"/>
    <property type="match status" value="3"/>
</dbReference>